<dbReference type="Proteomes" id="UP000314983">
    <property type="component" value="Chromosome 22"/>
</dbReference>
<dbReference type="CDD" id="cd00063">
    <property type="entry name" value="FN3"/>
    <property type="match status" value="1"/>
</dbReference>
<feature type="domain" description="Fibronectin type-III" evidence="1">
    <location>
        <begin position="1"/>
        <end position="79"/>
    </location>
</feature>
<reference evidence="2 3" key="1">
    <citation type="submission" date="2020-05" db="EMBL/GenBank/DDBJ databases">
        <title>Electrophorus electricus (electric eel) genome, fEleEle1, primary haplotype.</title>
        <authorList>
            <person name="Myers G."/>
            <person name="Meyer A."/>
            <person name="Fedrigo O."/>
            <person name="Formenti G."/>
            <person name="Rhie A."/>
            <person name="Tracey A."/>
            <person name="Sims Y."/>
            <person name="Jarvis E.D."/>
        </authorList>
    </citation>
    <scope>NUCLEOTIDE SEQUENCE [LARGE SCALE GENOMIC DNA]</scope>
</reference>
<sequence>MDCGLRVASLTWSPSLSAQSYMVTAVASSGHLVALTTNDTSAQISELQCGLQYSLTVRAVNHWCKSALSNTSFLQTGDETQARTTGRVLTRTAHDNAPLDACSHVQHTITCFSSIAVVSWSGSDTADHYTATAVGPNDETQMCMSSGMSCGIATLQCGMTYLVTVTASNHLCSSVASQMTNLTTGHLDRAAAHGAQLHTHTSFRNSFCGLLGVSHSLAVPLPPVPCIPTGVSVTRSCDRNEALVSWGPSQGALSYRALAQSRKNDTSSCESAGNVTSCVLRNLSCSTVYTVKVVSVGDQCSSLLSAASVFSTGVGRHERSSRMHNAVLADVFTSCLCLQSVPCKVTIGSVYLNCSTDSLLLNWTATAASVVYTAVARATSGQVSSCSTNFTSCEITQLACGQAHNVAALQVASGSAANCARIVCVHFNPLSPFYLSFLPLSFSAPCHPVNVLSNINCSTQTAHVQWLSDGGVESYQVHVVGTRGHMAGCNTTRTSCDVHNLLCGDVYNVSVIATSNVCSVTKNAAAQLSSGWSHTHSDSSFHLLG</sequence>
<dbReference type="GeneTree" id="ENSGT00940000157064"/>
<dbReference type="PANTHER" id="PTHR47135:SF3">
    <property type="entry name" value="FIBRONECTIN TYPE-III DOMAIN-CONTAINING PROTEIN"/>
    <property type="match status" value="1"/>
</dbReference>
<reference evidence="2" key="3">
    <citation type="submission" date="2025-09" db="UniProtKB">
        <authorList>
            <consortium name="Ensembl"/>
        </authorList>
    </citation>
    <scope>IDENTIFICATION</scope>
</reference>
<feature type="domain" description="Fibronectin type-III" evidence="1">
    <location>
        <begin position="227"/>
        <end position="315"/>
    </location>
</feature>
<dbReference type="AlphaFoldDB" id="A0AAY5EDR8"/>
<accession>A0AAY5EDR8</accession>
<name>A0AAY5EDR8_ELEEL</name>
<evidence type="ECO:0000313" key="2">
    <source>
        <dbReference type="Ensembl" id="ENSEEEP00000054993.1"/>
    </source>
</evidence>
<evidence type="ECO:0000313" key="3">
    <source>
        <dbReference type="Proteomes" id="UP000314983"/>
    </source>
</evidence>
<dbReference type="Ensembl" id="ENSEEET00000055043.1">
    <property type="protein sequence ID" value="ENSEEEP00000054993.1"/>
    <property type="gene ID" value="ENSEEEG00000027529.1"/>
</dbReference>
<organism evidence="2 3">
    <name type="scientific">Electrophorus electricus</name>
    <name type="common">Electric eel</name>
    <name type="synonym">Gymnotus electricus</name>
    <dbReference type="NCBI Taxonomy" id="8005"/>
    <lineage>
        <taxon>Eukaryota</taxon>
        <taxon>Metazoa</taxon>
        <taxon>Chordata</taxon>
        <taxon>Craniata</taxon>
        <taxon>Vertebrata</taxon>
        <taxon>Euteleostomi</taxon>
        <taxon>Actinopterygii</taxon>
        <taxon>Neopterygii</taxon>
        <taxon>Teleostei</taxon>
        <taxon>Ostariophysi</taxon>
        <taxon>Gymnotiformes</taxon>
        <taxon>Gymnotoidei</taxon>
        <taxon>Gymnotidae</taxon>
        <taxon>Electrophorus</taxon>
    </lineage>
</organism>
<dbReference type="PANTHER" id="PTHR47135">
    <property type="entry name" value="FIBRONECTIN TYPE III DOMAIN-CONTAINING PROTEIN 7"/>
    <property type="match status" value="1"/>
</dbReference>
<dbReference type="PROSITE" id="PS50853">
    <property type="entry name" value="FN3"/>
    <property type="match status" value="2"/>
</dbReference>
<proteinExistence type="predicted"/>
<evidence type="ECO:0000259" key="1">
    <source>
        <dbReference type="PROSITE" id="PS50853"/>
    </source>
</evidence>
<dbReference type="InterPro" id="IPR013783">
    <property type="entry name" value="Ig-like_fold"/>
</dbReference>
<dbReference type="InterPro" id="IPR003961">
    <property type="entry name" value="FN3_dom"/>
</dbReference>
<reference evidence="2" key="2">
    <citation type="submission" date="2025-08" db="UniProtKB">
        <authorList>
            <consortium name="Ensembl"/>
        </authorList>
    </citation>
    <scope>IDENTIFICATION</scope>
</reference>
<dbReference type="SMART" id="SM00060">
    <property type="entry name" value="FN3"/>
    <property type="match status" value="2"/>
</dbReference>
<dbReference type="Gene3D" id="2.60.40.10">
    <property type="entry name" value="Immunoglobulins"/>
    <property type="match status" value="3"/>
</dbReference>
<dbReference type="InterPro" id="IPR036116">
    <property type="entry name" value="FN3_sf"/>
</dbReference>
<protein>
    <recommendedName>
        <fullName evidence="1">Fibronectin type-III domain-containing protein</fullName>
    </recommendedName>
</protein>
<dbReference type="SUPFAM" id="SSF49265">
    <property type="entry name" value="Fibronectin type III"/>
    <property type="match status" value="3"/>
</dbReference>
<keyword evidence="3" id="KW-1185">Reference proteome</keyword>